<dbReference type="PANTHER" id="PTHR30204:SF98">
    <property type="entry name" value="HTH-TYPE TRANSCRIPTIONAL REGULATOR ADHR"/>
    <property type="match status" value="1"/>
</dbReference>
<evidence type="ECO:0000256" key="1">
    <source>
        <dbReference type="ARBA" id="ARBA00023125"/>
    </source>
</evidence>
<dbReference type="InterPro" id="IPR047057">
    <property type="entry name" value="MerR_fam"/>
</dbReference>
<gene>
    <name evidence="3" type="ORF">VR44_29400</name>
</gene>
<dbReference type="SMART" id="SM00422">
    <property type="entry name" value="HTH_MERR"/>
    <property type="match status" value="1"/>
</dbReference>
<dbReference type="PRINTS" id="PR00040">
    <property type="entry name" value="HTHMERR"/>
</dbReference>
<dbReference type="InterPro" id="IPR009061">
    <property type="entry name" value="DNA-bd_dom_put_sf"/>
</dbReference>
<evidence type="ECO:0000313" key="3">
    <source>
        <dbReference type="EMBL" id="KJY26714.1"/>
    </source>
</evidence>
<reference evidence="3 4" key="1">
    <citation type="submission" date="2015-02" db="EMBL/GenBank/DDBJ databases">
        <authorList>
            <person name="Ju K.-S."/>
            <person name="Doroghazi J.R."/>
            <person name="Metcalf W."/>
        </authorList>
    </citation>
    <scope>NUCLEOTIDE SEQUENCE [LARGE SCALE GENOMIC DNA]</scope>
    <source>
        <strain evidence="3 4">NRRL ISP-5550</strain>
    </source>
</reference>
<sequence length="216" mass="24100">MRLSELSERSGVSTATIKYYLREGLLAPGRRISATTADYDEAHLRRLRLVRTLLQVGGLSVAAAGEVLRHVDDDSLGRTFRLGAALWALPHPPAPDAEEGDEAQVTARREVDLMLEELGWESARELAPVNPDHTSLVEAVASLIRLGYPWNAEMMTPYARMMHQVAVHDLDFVETYPSESERVEAAVAATILFEPILRAMHRIAQQEETVRRYGIT</sequence>
<keyword evidence="4" id="KW-1185">Reference proteome</keyword>
<dbReference type="PANTHER" id="PTHR30204">
    <property type="entry name" value="REDOX-CYCLING DRUG-SENSING TRANSCRIPTIONAL ACTIVATOR SOXR"/>
    <property type="match status" value="1"/>
</dbReference>
<dbReference type="PROSITE" id="PS50937">
    <property type="entry name" value="HTH_MERR_2"/>
    <property type="match status" value="1"/>
</dbReference>
<evidence type="ECO:0000259" key="2">
    <source>
        <dbReference type="PROSITE" id="PS50937"/>
    </source>
</evidence>
<feature type="domain" description="HTH merR-type" evidence="2">
    <location>
        <begin position="1"/>
        <end position="70"/>
    </location>
</feature>
<dbReference type="AlphaFoldDB" id="A0A0F4IYH0"/>
<dbReference type="InterPro" id="IPR000551">
    <property type="entry name" value="MerR-type_HTH_dom"/>
</dbReference>
<comment type="caution">
    <text evidence="3">The sequence shown here is derived from an EMBL/GenBank/DDBJ whole genome shotgun (WGS) entry which is preliminary data.</text>
</comment>
<dbReference type="Proteomes" id="UP000033551">
    <property type="component" value="Unassembled WGS sequence"/>
</dbReference>
<keyword evidence="1" id="KW-0238">DNA-binding</keyword>
<dbReference type="Gene3D" id="1.10.1660.10">
    <property type="match status" value="1"/>
</dbReference>
<proteinExistence type="predicted"/>
<protein>
    <submittedName>
        <fullName evidence="3">Transcriptional regulator</fullName>
    </submittedName>
</protein>
<dbReference type="SUPFAM" id="SSF46955">
    <property type="entry name" value="Putative DNA-binding domain"/>
    <property type="match status" value="1"/>
</dbReference>
<dbReference type="GO" id="GO:0003700">
    <property type="term" value="F:DNA-binding transcription factor activity"/>
    <property type="evidence" value="ECO:0007669"/>
    <property type="project" value="InterPro"/>
</dbReference>
<dbReference type="Pfam" id="PF13411">
    <property type="entry name" value="MerR_1"/>
    <property type="match status" value="1"/>
</dbReference>
<dbReference type="RefSeq" id="WP_045950651.1">
    <property type="nucleotide sequence ID" value="NZ_JZWV01000909.1"/>
</dbReference>
<organism evidence="3 4">
    <name type="scientific">Streptomyces katrae</name>
    <dbReference type="NCBI Taxonomy" id="68223"/>
    <lineage>
        <taxon>Bacteria</taxon>
        <taxon>Bacillati</taxon>
        <taxon>Actinomycetota</taxon>
        <taxon>Actinomycetes</taxon>
        <taxon>Kitasatosporales</taxon>
        <taxon>Streptomycetaceae</taxon>
        <taxon>Streptomyces</taxon>
    </lineage>
</organism>
<name>A0A0F4IYH0_9ACTN</name>
<dbReference type="OrthoDB" id="5242095at2"/>
<dbReference type="PATRIC" id="fig|68223.7.peg.2244"/>
<dbReference type="EMBL" id="JZWV01000909">
    <property type="protein sequence ID" value="KJY26714.1"/>
    <property type="molecule type" value="Genomic_DNA"/>
</dbReference>
<evidence type="ECO:0000313" key="4">
    <source>
        <dbReference type="Proteomes" id="UP000033551"/>
    </source>
</evidence>
<accession>A0A0F4IYH0</accession>
<dbReference type="STRING" id="68223.GCA_002028425_06399"/>
<dbReference type="GO" id="GO:0003677">
    <property type="term" value="F:DNA binding"/>
    <property type="evidence" value="ECO:0007669"/>
    <property type="project" value="UniProtKB-KW"/>
</dbReference>